<dbReference type="Pfam" id="PF04909">
    <property type="entry name" value="Amidohydro_2"/>
    <property type="match status" value="1"/>
</dbReference>
<dbReference type="PANTHER" id="PTHR21240">
    <property type="entry name" value="2-AMINO-3-CARBOXYLMUCONATE-6-SEMIALDEHYDE DECARBOXYLASE"/>
    <property type="match status" value="1"/>
</dbReference>
<accession>A0A1X1ZD51</accession>
<dbReference type="PANTHER" id="PTHR21240:SF28">
    <property type="entry name" value="ISO-OROTATE DECARBOXYLASE (EUROFUNG)"/>
    <property type="match status" value="1"/>
</dbReference>
<dbReference type="GO" id="GO:0016831">
    <property type="term" value="F:carboxy-lyase activity"/>
    <property type="evidence" value="ECO:0007669"/>
    <property type="project" value="InterPro"/>
</dbReference>
<proteinExistence type="predicted"/>
<protein>
    <submittedName>
        <fullName evidence="3">Amidohydrolase</fullName>
    </submittedName>
</protein>
<organism evidence="3 4">
    <name type="scientific">Mycolicibacter nonchromogenicus</name>
    <name type="common">Mycobacterium nonchromogenicum</name>
    <dbReference type="NCBI Taxonomy" id="1782"/>
    <lineage>
        <taxon>Bacteria</taxon>
        <taxon>Bacillati</taxon>
        <taxon>Actinomycetota</taxon>
        <taxon>Actinomycetes</taxon>
        <taxon>Mycobacteriales</taxon>
        <taxon>Mycobacteriaceae</taxon>
        <taxon>Mycolicibacter</taxon>
    </lineage>
</organism>
<dbReference type="GO" id="GO:0005737">
    <property type="term" value="C:cytoplasm"/>
    <property type="evidence" value="ECO:0007669"/>
    <property type="project" value="TreeGrafter"/>
</dbReference>
<dbReference type="AlphaFoldDB" id="A0A1X1ZD51"/>
<dbReference type="Proteomes" id="UP000193108">
    <property type="component" value="Unassembled WGS sequence"/>
</dbReference>
<gene>
    <name evidence="3" type="ORF">AWC18_10265</name>
</gene>
<dbReference type="RefSeq" id="WP_064999115.1">
    <property type="nucleotide sequence ID" value="NZ_LQPI01000040.1"/>
</dbReference>
<dbReference type="SUPFAM" id="SSF51556">
    <property type="entry name" value="Metallo-dependent hydrolases"/>
    <property type="match status" value="1"/>
</dbReference>
<comment type="caution">
    <text evidence="3">The sequence shown here is derived from an EMBL/GenBank/DDBJ whole genome shotgun (WGS) entry which is preliminary data.</text>
</comment>
<dbReference type="InterPro" id="IPR032465">
    <property type="entry name" value="ACMSD"/>
</dbReference>
<keyword evidence="4" id="KW-1185">Reference proteome</keyword>
<keyword evidence="1" id="KW-0456">Lyase</keyword>
<sequence length="386" mass="43724">MPLQDWMKVISVDDHVIEHPLVWQDRLTESQREQGPQIVETAEGHHVWRYEGQLYPQIGLNAVAGKPPAEYGMEPVRYDQMIPGCYDPVERIKDMDIDGIHGALSFPSFPGFGGGVFQRAKDKDLALACVRAWNDFQVDEWCATAPDRLIPLGILPTWDPELAAAEVERLAQIGTRAVSFPDSPVPLGLPSFHHPTHWEPLWDALEAADLPVCLHFGAGGYVPGFSALAPSPEDSAPFAVAIATFSTNLMWSTADLVFSGMLQRHPNLKFMLSEGGIGWIPYLLERMDYTWERHRWYQKISRTDRPSDLFRRHFWGCFIDDEHGVKSRDAIGIENILIEVDYPHSDSNWPNSRKRIAETLREVSDADVHRIVELNARELLHFGDGR</sequence>
<name>A0A1X1ZD51_MYCNO</name>
<keyword evidence="3" id="KW-0378">Hydrolase</keyword>
<dbReference type="InterPro" id="IPR032466">
    <property type="entry name" value="Metal_Hydrolase"/>
</dbReference>
<dbReference type="Gene3D" id="3.20.20.140">
    <property type="entry name" value="Metal-dependent hydrolases"/>
    <property type="match status" value="1"/>
</dbReference>
<feature type="domain" description="Amidohydrolase-related" evidence="2">
    <location>
        <begin position="46"/>
        <end position="382"/>
    </location>
</feature>
<evidence type="ECO:0000313" key="4">
    <source>
        <dbReference type="Proteomes" id="UP000193108"/>
    </source>
</evidence>
<evidence type="ECO:0000313" key="3">
    <source>
        <dbReference type="EMBL" id="ORW21252.1"/>
    </source>
</evidence>
<reference evidence="3 4" key="1">
    <citation type="submission" date="2016-01" db="EMBL/GenBank/DDBJ databases">
        <title>The new phylogeny of the genus Mycobacterium.</title>
        <authorList>
            <person name="Tarcisio F."/>
            <person name="Conor M."/>
            <person name="Antonella G."/>
            <person name="Elisabetta G."/>
            <person name="Giulia F.S."/>
            <person name="Sara T."/>
            <person name="Anna F."/>
            <person name="Clotilde B."/>
            <person name="Roberto B."/>
            <person name="Veronica D.S."/>
            <person name="Fabio R."/>
            <person name="Monica P."/>
            <person name="Olivier J."/>
            <person name="Enrico T."/>
            <person name="Nicola S."/>
        </authorList>
    </citation>
    <scope>NUCLEOTIDE SEQUENCE [LARGE SCALE GENOMIC DNA]</scope>
    <source>
        <strain evidence="3 4">DSM 44164</strain>
    </source>
</reference>
<dbReference type="GO" id="GO:0019748">
    <property type="term" value="P:secondary metabolic process"/>
    <property type="evidence" value="ECO:0007669"/>
    <property type="project" value="TreeGrafter"/>
</dbReference>
<evidence type="ECO:0000256" key="1">
    <source>
        <dbReference type="ARBA" id="ARBA00023239"/>
    </source>
</evidence>
<dbReference type="STRING" id="1782.AWC18_10265"/>
<dbReference type="GO" id="GO:0016787">
    <property type="term" value="F:hydrolase activity"/>
    <property type="evidence" value="ECO:0007669"/>
    <property type="project" value="UniProtKB-KW"/>
</dbReference>
<evidence type="ECO:0000259" key="2">
    <source>
        <dbReference type="Pfam" id="PF04909"/>
    </source>
</evidence>
<dbReference type="InterPro" id="IPR006680">
    <property type="entry name" value="Amidohydro-rel"/>
</dbReference>
<dbReference type="EMBL" id="LQPI01000040">
    <property type="protein sequence ID" value="ORW21252.1"/>
    <property type="molecule type" value="Genomic_DNA"/>
</dbReference>